<evidence type="ECO:0000313" key="4">
    <source>
        <dbReference type="EMBL" id="BAC76519.1"/>
    </source>
</evidence>
<dbReference type="Gene3D" id="3.40.47.10">
    <property type="match status" value="1"/>
</dbReference>
<dbReference type="GO" id="GO:0006633">
    <property type="term" value="P:fatty acid biosynthetic process"/>
    <property type="evidence" value="ECO:0007669"/>
    <property type="project" value="TreeGrafter"/>
</dbReference>
<proteinExistence type="predicted"/>
<keyword evidence="2" id="KW-0597">Phosphoprotein</keyword>
<dbReference type="Gene3D" id="1.10.1200.10">
    <property type="entry name" value="ACP-like"/>
    <property type="match status" value="1"/>
</dbReference>
<dbReference type="RefSeq" id="WP_011113142.1">
    <property type="nucleotide sequence ID" value="NC_004808.2"/>
</dbReference>
<reference evidence="4" key="3">
    <citation type="journal article" date="2000" name="Mol. Gen. Genet.">
        <title>Cloning and analysis of the replication origin and the telomeres of the large linear plasmid pSLA2-L in Streptomyces rochei.</title>
        <authorList>
            <person name="Hiratsu K."/>
            <person name="Mochizuki S."/>
            <person name="Kinashi H."/>
        </authorList>
    </citation>
    <scope>NUCLEOTIDE SEQUENCE</scope>
    <source>
        <strain evidence="4">7434AN4</strain>
        <plasmid evidence="4">pSLA2-L</plasmid>
    </source>
</reference>
<dbReference type="SUPFAM" id="SSF47336">
    <property type="entry name" value="ACP-like"/>
    <property type="match status" value="1"/>
</dbReference>
<dbReference type="InterPro" id="IPR009081">
    <property type="entry name" value="PP-bd_ACP"/>
</dbReference>
<protein>
    <submittedName>
        <fullName evidence="4">Putative acyl carrier protein</fullName>
    </submittedName>
</protein>
<evidence type="ECO:0000256" key="1">
    <source>
        <dbReference type="ARBA" id="ARBA00022450"/>
    </source>
</evidence>
<dbReference type="PANTHER" id="PTHR43775">
    <property type="entry name" value="FATTY ACID SYNTHASE"/>
    <property type="match status" value="1"/>
</dbReference>
<geneLocation type="plasmid" evidence="4">
    <name>pSLA2-L</name>
</geneLocation>
<dbReference type="AlphaFoldDB" id="Q83X43"/>
<keyword evidence="4" id="KW-0614">Plasmid</keyword>
<dbReference type="InterPro" id="IPR016039">
    <property type="entry name" value="Thiolase-like"/>
</dbReference>
<dbReference type="SMART" id="SM00823">
    <property type="entry name" value="PKS_PP"/>
    <property type="match status" value="1"/>
</dbReference>
<dbReference type="InterPro" id="IPR050091">
    <property type="entry name" value="PKS_NRPS_Biosynth_Enz"/>
</dbReference>
<sequence length="168" mass="18001">MSMARTNTDAAPARPTADALAARLREEVAGLLAVPSDAVHADRPLPELGLEPAQMTELVRAVSRWLRRPVPAWTVWQYPTPAALAAHLTGDDRAARAAAGRRAAGHTPIAIVGLGCRLPGGIDSADALWATPAHRPRHGSRPPAHRCRLLYRGLLRRRLPRPPGRSAG</sequence>
<reference evidence="4" key="1">
    <citation type="journal article" date="1998" name="Biosci. Biotechnol. Biochem.">
        <title>Physical mapping of the linear plasmid pSLA2-L and localization of the eryAI and actI homologs.</title>
        <authorList>
            <person name="Kinashi H."/>
            <person name="Fujii S."/>
            <person name="Hatani A."/>
            <person name="Kurokawa T."/>
            <person name="Shinkawa H."/>
        </authorList>
    </citation>
    <scope>NUCLEOTIDE SEQUENCE</scope>
    <source>
        <strain evidence="4">7434AN4</strain>
        <plasmid evidence="4">pSLA2-L</plasmid>
    </source>
</reference>
<feature type="domain" description="Carrier" evidence="3">
    <location>
        <begin position="15"/>
        <end position="92"/>
    </location>
</feature>
<dbReference type="PANTHER" id="PTHR43775:SF37">
    <property type="entry name" value="SI:DKEY-61P9.11"/>
    <property type="match status" value="1"/>
</dbReference>
<reference evidence="4" key="4">
    <citation type="journal article" date="2003" name="Mol. Microbiol.">
        <title>The large linear plasmid pSLA2-L of Streptomyces rochei has an unusually condensed gene organization for secondary metabolism.</title>
        <authorList>
            <person name="Mochizuki S."/>
            <person name="Hiratsu K."/>
            <person name="Suwa M."/>
            <person name="Ishii T."/>
            <person name="Sugino F."/>
            <person name="Yamada K."/>
            <person name="Kinashi H."/>
        </authorList>
    </citation>
    <scope>NUCLEOTIDE SEQUENCE</scope>
    <source>
        <strain evidence="4">7434AN4</strain>
        <plasmid evidence="4">pSLA2-L</plasmid>
    </source>
</reference>
<dbReference type="GO" id="GO:0004312">
    <property type="term" value="F:fatty acid synthase activity"/>
    <property type="evidence" value="ECO:0007669"/>
    <property type="project" value="TreeGrafter"/>
</dbReference>
<reference evidence="4" key="2">
    <citation type="journal article" date="2000" name="Gene">
        <title>Identification of two polyketide synthase gene clusters on the linear plasmid pSLA2-L in Streptomyces rochei.</title>
        <authorList>
            <person name="Suwa M."/>
            <person name="Sugino H."/>
            <person name="Sasaoka A."/>
            <person name="Mori E."/>
            <person name="Fujii S."/>
            <person name="Shinkawa H."/>
            <person name="Nimi O."/>
            <person name="Kinashi H."/>
        </authorList>
    </citation>
    <scope>NUCLEOTIDE SEQUENCE</scope>
    <source>
        <strain evidence="4">7434AN4</strain>
        <plasmid evidence="4">pSLA2-L</plasmid>
    </source>
</reference>
<keyword evidence="1" id="KW-0596">Phosphopantetheine</keyword>
<evidence type="ECO:0000256" key="2">
    <source>
        <dbReference type="ARBA" id="ARBA00022553"/>
    </source>
</evidence>
<dbReference type="PROSITE" id="PS50075">
    <property type="entry name" value="CARRIER"/>
    <property type="match status" value="1"/>
</dbReference>
<dbReference type="Pfam" id="PF00550">
    <property type="entry name" value="PP-binding"/>
    <property type="match status" value="1"/>
</dbReference>
<dbReference type="GO" id="GO:0031177">
    <property type="term" value="F:phosphopantetheine binding"/>
    <property type="evidence" value="ECO:0007669"/>
    <property type="project" value="InterPro"/>
</dbReference>
<dbReference type="InterPro" id="IPR036736">
    <property type="entry name" value="ACP-like_sf"/>
</dbReference>
<accession>Q83X43</accession>
<dbReference type="InterPro" id="IPR020806">
    <property type="entry name" value="PKS_PP-bd"/>
</dbReference>
<evidence type="ECO:0000259" key="3">
    <source>
        <dbReference type="PROSITE" id="PS50075"/>
    </source>
</evidence>
<name>Q83X43_STRRO</name>
<dbReference type="EMBL" id="AB088224">
    <property type="protein sequence ID" value="BAC76519.1"/>
    <property type="molecule type" value="Genomic_DNA"/>
</dbReference>
<dbReference type="GO" id="GO:0017000">
    <property type="term" value="P:antibiotic biosynthetic process"/>
    <property type="evidence" value="ECO:0007669"/>
    <property type="project" value="UniProtKB-ARBA"/>
</dbReference>
<organism evidence="4">
    <name type="scientific">Streptomyces rochei</name>
    <name type="common">Streptomyces parvullus</name>
    <dbReference type="NCBI Taxonomy" id="1928"/>
    <lineage>
        <taxon>Bacteria</taxon>
        <taxon>Bacillati</taxon>
        <taxon>Actinomycetota</taxon>
        <taxon>Actinomycetes</taxon>
        <taxon>Kitasatosporales</taxon>
        <taxon>Streptomycetaceae</taxon>
        <taxon>Streptomyces</taxon>
        <taxon>Streptomyces rochei group</taxon>
    </lineage>
</organism>